<dbReference type="InterPro" id="IPR019448">
    <property type="entry name" value="NT-C2"/>
</dbReference>
<dbReference type="EMBL" id="EQ962654">
    <property type="protein sequence ID" value="EED20061.1"/>
    <property type="molecule type" value="Genomic_DNA"/>
</dbReference>
<dbReference type="PhylomeDB" id="B8M5T2"/>
<dbReference type="AlphaFoldDB" id="B8M5T2"/>
<feature type="region of interest" description="Disordered" evidence="1">
    <location>
        <begin position="189"/>
        <end position="208"/>
    </location>
</feature>
<dbReference type="VEuPathDB" id="FungiDB:TSTA_033070"/>
<organism evidence="3 4">
    <name type="scientific">Talaromyces stipitatus (strain ATCC 10500 / CBS 375.48 / QM 6759 / NRRL 1006)</name>
    <name type="common">Penicillium stipitatum</name>
    <dbReference type="NCBI Taxonomy" id="441959"/>
    <lineage>
        <taxon>Eukaryota</taxon>
        <taxon>Fungi</taxon>
        <taxon>Dikarya</taxon>
        <taxon>Ascomycota</taxon>
        <taxon>Pezizomycotina</taxon>
        <taxon>Eurotiomycetes</taxon>
        <taxon>Eurotiomycetidae</taxon>
        <taxon>Eurotiales</taxon>
        <taxon>Trichocomaceae</taxon>
        <taxon>Talaromyces</taxon>
        <taxon>Talaromyces sect. Talaromyces</taxon>
    </lineage>
</organism>
<reference evidence="4" key="1">
    <citation type="journal article" date="2015" name="Genome Announc.">
        <title>Genome sequence of the AIDS-associated pathogen Penicillium marneffei (ATCC18224) and its near taxonomic relative Talaromyces stipitatus (ATCC10500).</title>
        <authorList>
            <person name="Nierman W.C."/>
            <person name="Fedorova-Abrams N.D."/>
            <person name="Andrianopoulos A."/>
        </authorList>
    </citation>
    <scope>NUCLEOTIDE SEQUENCE [LARGE SCALE GENOMIC DNA]</scope>
    <source>
        <strain evidence="4">ATCC 10500 / CBS 375.48 / QM 6759 / NRRL 1006</strain>
    </source>
</reference>
<evidence type="ECO:0000256" key="1">
    <source>
        <dbReference type="SAM" id="MobiDB-lite"/>
    </source>
</evidence>
<protein>
    <recommendedName>
        <fullName evidence="2">C2 NT-type domain-containing protein</fullName>
    </recommendedName>
</protein>
<dbReference type="InParanoid" id="B8M5T2"/>
<dbReference type="PANTHER" id="PTHR21456:SF1">
    <property type="entry name" value="C2 NT-TYPE DOMAIN-CONTAINING PROTEIN"/>
    <property type="match status" value="1"/>
</dbReference>
<name>B8M5T2_TALSN</name>
<dbReference type="HOGENOM" id="CLU_023134_0_0_1"/>
<evidence type="ECO:0000313" key="3">
    <source>
        <dbReference type="EMBL" id="EED20061.1"/>
    </source>
</evidence>
<feature type="domain" description="C2 NT-type" evidence="2">
    <location>
        <begin position="20"/>
        <end position="164"/>
    </location>
</feature>
<dbReference type="OrthoDB" id="3365224at2759"/>
<proteinExistence type="predicted"/>
<dbReference type="Proteomes" id="UP000001745">
    <property type="component" value="Unassembled WGS sequence"/>
</dbReference>
<evidence type="ECO:0000259" key="2">
    <source>
        <dbReference type="PROSITE" id="PS51840"/>
    </source>
</evidence>
<dbReference type="RefSeq" id="XP_002480495.1">
    <property type="nucleotide sequence ID" value="XM_002480450.1"/>
</dbReference>
<dbReference type="eggNOG" id="ENOG502R9IN">
    <property type="taxonomic scope" value="Eukaryota"/>
</dbReference>
<dbReference type="STRING" id="441959.B8M5T2"/>
<evidence type="ECO:0000313" key="4">
    <source>
        <dbReference type="Proteomes" id="UP000001745"/>
    </source>
</evidence>
<dbReference type="PANTHER" id="PTHR21456">
    <property type="entry name" value="FAMILY WITH SEQUENCE SIMILARITY 102"/>
    <property type="match status" value="1"/>
</dbReference>
<dbReference type="OMA" id="WNNDAHN"/>
<dbReference type="InterPro" id="IPR039931">
    <property type="entry name" value="EEIG1/2-like"/>
</dbReference>
<dbReference type="FunCoup" id="B8M5T2">
    <property type="interactions" value="9"/>
</dbReference>
<keyword evidence="4" id="KW-1185">Reference proteome</keyword>
<gene>
    <name evidence="3" type="ORF">TSTA_033070</name>
</gene>
<dbReference type="PROSITE" id="PS51840">
    <property type="entry name" value="C2_NT"/>
    <property type="match status" value="1"/>
</dbReference>
<feature type="compositionally biased region" description="Polar residues" evidence="1">
    <location>
        <begin position="270"/>
        <end position="300"/>
    </location>
</feature>
<sequence length="360" mass="40255">MQAFVPKNRRPRFELKLSVWYVPSHTAQILLIQVQIIDLNNIPLVAGTSYVKWHLPSSIAAEHRGHTDRAVIQDHRASWDYEKAIPVKLTIDRNHMLQECDISFEIIQEFSSGGRGDRITLGNIKLNLAEYVDRSEDENGIVRRYLMQDSKINSTLKVGILMRQVEGDKNYITPPLKSAMVFGGIAGILPPEHGETEEPGSLPSINASRETGDLQDMYRRTLAASWTTQDDELLPDQLIEDIFAGGRGVRSSARSGARSERADYDDDGSISDTASRTTVQENRADGNTNNKRPKSVMSSRSRTDLRDTESMLSSSGGGSGRGSLESSFQEKAWKSSKATHEISEFDVRDDLRTWEITVND</sequence>
<accession>B8M5T2</accession>
<dbReference type="Pfam" id="PF10358">
    <property type="entry name" value="NT-C2"/>
    <property type="match status" value="1"/>
</dbReference>
<feature type="region of interest" description="Disordered" evidence="1">
    <location>
        <begin position="247"/>
        <end position="344"/>
    </location>
</feature>
<dbReference type="GeneID" id="8105045"/>